<dbReference type="EC" id="3.1.4.46" evidence="2"/>
<dbReference type="Gene3D" id="3.20.20.190">
    <property type="entry name" value="Phosphatidylinositol (PI) phosphodiesterase"/>
    <property type="match status" value="1"/>
</dbReference>
<evidence type="ECO:0000313" key="9">
    <source>
        <dbReference type="EMBL" id="KGH48309.1"/>
    </source>
</evidence>
<dbReference type="InterPro" id="IPR030395">
    <property type="entry name" value="GP_PDE_dom"/>
</dbReference>
<evidence type="ECO:0000256" key="7">
    <source>
        <dbReference type="SAM" id="SignalP"/>
    </source>
</evidence>
<dbReference type="PANTHER" id="PTHR43620:SF7">
    <property type="entry name" value="GLYCEROPHOSPHODIESTER PHOSPHODIESTERASE GDPD5-RELATED"/>
    <property type="match status" value="1"/>
</dbReference>
<dbReference type="PANTHER" id="PTHR43620">
    <property type="entry name" value="GLYCEROPHOSPHORYL DIESTER PHOSPHODIESTERASE"/>
    <property type="match status" value="1"/>
</dbReference>
<organism evidence="9 10">
    <name type="scientific">Modestobacter caceresii</name>
    <dbReference type="NCBI Taxonomy" id="1522368"/>
    <lineage>
        <taxon>Bacteria</taxon>
        <taxon>Bacillati</taxon>
        <taxon>Actinomycetota</taxon>
        <taxon>Actinomycetes</taxon>
        <taxon>Geodermatophilales</taxon>
        <taxon>Geodermatophilaceae</taxon>
        <taxon>Modestobacter</taxon>
    </lineage>
</organism>
<name>A0A098YCX6_9ACTN</name>
<evidence type="ECO:0000313" key="10">
    <source>
        <dbReference type="Proteomes" id="UP000029713"/>
    </source>
</evidence>
<keyword evidence="4" id="KW-0319">Glycerol metabolism</keyword>
<dbReference type="EMBL" id="JPMX01000008">
    <property type="protein sequence ID" value="KGH48309.1"/>
    <property type="molecule type" value="Genomic_DNA"/>
</dbReference>
<protein>
    <recommendedName>
        <fullName evidence="2">glycerophosphodiester phosphodiesterase</fullName>
        <ecNumber evidence="2">3.1.4.46</ecNumber>
    </recommendedName>
</protein>
<dbReference type="Proteomes" id="UP000029713">
    <property type="component" value="Unassembled WGS sequence"/>
</dbReference>
<dbReference type="STRING" id="1522368.IN07_02725"/>
<proteinExistence type="inferred from homology"/>
<evidence type="ECO:0000256" key="4">
    <source>
        <dbReference type="ARBA" id="ARBA00022798"/>
    </source>
</evidence>
<dbReference type="GO" id="GO:0006071">
    <property type="term" value="P:glycerol metabolic process"/>
    <property type="evidence" value="ECO:0007669"/>
    <property type="project" value="UniProtKB-KW"/>
</dbReference>
<evidence type="ECO:0000256" key="5">
    <source>
        <dbReference type="ARBA" id="ARBA00022801"/>
    </source>
</evidence>
<comment type="catalytic activity">
    <reaction evidence="6">
        <text>a sn-glycero-3-phosphodiester + H2O = an alcohol + sn-glycerol 3-phosphate + H(+)</text>
        <dbReference type="Rhea" id="RHEA:12969"/>
        <dbReference type="ChEBI" id="CHEBI:15377"/>
        <dbReference type="ChEBI" id="CHEBI:15378"/>
        <dbReference type="ChEBI" id="CHEBI:30879"/>
        <dbReference type="ChEBI" id="CHEBI:57597"/>
        <dbReference type="ChEBI" id="CHEBI:83408"/>
        <dbReference type="EC" id="3.1.4.46"/>
    </reaction>
</comment>
<dbReference type="RefSeq" id="WP_036333317.1">
    <property type="nucleotide sequence ID" value="NZ_JPMX01000008.1"/>
</dbReference>
<evidence type="ECO:0000256" key="6">
    <source>
        <dbReference type="ARBA" id="ARBA00047512"/>
    </source>
</evidence>
<dbReference type="CDD" id="cd08602">
    <property type="entry name" value="GDPD_ScGlpQ1_like"/>
    <property type="match status" value="1"/>
</dbReference>
<dbReference type="AlphaFoldDB" id="A0A098YCX6"/>
<dbReference type="Pfam" id="PF03009">
    <property type="entry name" value="GDPD"/>
    <property type="match status" value="1"/>
</dbReference>
<sequence>MSRTSRLSAAVLTALLAVLLSLVVAPASSATPPSGADHGVDPAEDLLVIGHRGASGYRPEHTLASYELAARMGADYIECDAVSTADAVLVCRHENEISGTTDVADRPEFADRQTTKTIDGVELTGWFTEDFTLAELQTLRAVERLPELREENTLYDGLFAVPTLDEFLQLRADLSRELRREIGAYIETKHPTYFDGIGLSLEEPLVADLREADLDRRRSPVFLQSFETTNLRELDAAGVKVPLVQLLSASGAPADLVAAGLPYTYADLSTAVGLAVISRYADGVGPEKSQVIPLAEDGTLGEPTSFVADAHAVDLLVHPYTFRNENEFLPAELDEGTDPAAYGRALEEQLAFWAAGVDGIFTDNPDTGVLTRDLFLDADVELAPAA</sequence>
<dbReference type="GO" id="GO:0008889">
    <property type="term" value="F:glycerophosphodiester phosphodiesterase activity"/>
    <property type="evidence" value="ECO:0007669"/>
    <property type="project" value="UniProtKB-EC"/>
</dbReference>
<evidence type="ECO:0000256" key="3">
    <source>
        <dbReference type="ARBA" id="ARBA00022729"/>
    </source>
</evidence>
<dbReference type="GO" id="GO:0042597">
    <property type="term" value="C:periplasmic space"/>
    <property type="evidence" value="ECO:0007669"/>
    <property type="project" value="TreeGrafter"/>
</dbReference>
<keyword evidence="5" id="KW-0378">Hydrolase</keyword>
<feature type="chain" id="PRO_5038376015" description="glycerophosphodiester phosphodiesterase" evidence="7">
    <location>
        <begin position="31"/>
        <end position="386"/>
    </location>
</feature>
<dbReference type="PROSITE" id="PS51704">
    <property type="entry name" value="GP_PDE"/>
    <property type="match status" value="1"/>
</dbReference>
<reference evidence="9 10" key="1">
    <citation type="submission" date="2014-07" db="EMBL/GenBank/DDBJ databases">
        <title>Biosystematic studies on Modestobacter strains isolated from extreme hyper-arid desert soil and from historic building.</title>
        <authorList>
            <person name="Bukarasam K."/>
            <person name="Bull A."/>
            <person name="Girard G."/>
            <person name="van Wezel G."/>
            <person name="Goodfellow M."/>
        </authorList>
    </citation>
    <scope>NUCLEOTIDE SEQUENCE [LARGE SCALE GENOMIC DNA]</scope>
    <source>
        <strain evidence="9 10">KNN45-2b</strain>
    </source>
</reference>
<dbReference type="InterPro" id="IPR017946">
    <property type="entry name" value="PLC-like_Pdiesterase_TIM-brl"/>
</dbReference>
<gene>
    <name evidence="9" type="ORF">IN07_02725</name>
</gene>
<dbReference type="OrthoDB" id="9758957at2"/>
<evidence type="ECO:0000256" key="1">
    <source>
        <dbReference type="ARBA" id="ARBA00007277"/>
    </source>
</evidence>
<dbReference type="GO" id="GO:0006629">
    <property type="term" value="P:lipid metabolic process"/>
    <property type="evidence" value="ECO:0007669"/>
    <property type="project" value="InterPro"/>
</dbReference>
<dbReference type="SUPFAM" id="SSF51695">
    <property type="entry name" value="PLC-like phosphodiesterases"/>
    <property type="match status" value="1"/>
</dbReference>
<accession>A0A098YCX6</accession>
<comment type="caution">
    <text evidence="9">The sequence shown here is derived from an EMBL/GenBank/DDBJ whole genome shotgun (WGS) entry which is preliminary data.</text>
</comment>
<evidence type="ECO:0000259" key="8">
    <source>
        <dbReference type="PROSITE" id="PS51704"/>
    </source>
</evidence>
<feature type="signal peptide" evidence="7">
    <location>
        <begin position="1"/>
        <end position="30"/>
    </location>
</feature>
<evidence type="ECO:0000256" key="2">
    <source>
        <dbReference type="ARBA" id="ARBA00012247"/>
    </source>
</evidence>
<keyword evidence="10" id="KW-1185">Reference proteome</keyword>
<comment type="similarity">
    <text evidence="1">Belongs to the glycerophosphoryl diester phosphodiesterase family.</text>
</comment>
<feature type="domain" description="GP-PDE" evidence="8">
    <location>
        <begin position="46"/>
        <end position="372"/>
    </location>
</feature>
<keyword evidence="3 7" id="KW-0732">Signal</keyword>